<reference evidence="3 4" key="1">
    <citation type="submission" date="2018-08" db="EMBL/GenBank/DDBJ databases">
        <title>Draft genome sequence of Psychrilyobacter sp. strain SD5 isolated from Black Sea water.</title>
        <authorList>
            <person name="Yadav S."/>
            <person name="Villanueva L."/>
            <person name="Damste J.S.S."/>
        </authorList>
    </citation>
    <scope>NUCLEOTIDE SEQUENCE [LARGE SCALE GENOMIC DNA]</scope>
    <source>
        <strain evidence="3 4">SD5</strain>
    </source>
</reference>
<dbReference type="EMBL" id="QUAJ01000020">
    <property type="protein sequence ID" value="REI40405.1"/>
    <property type="molecule type" value="Genomic_DNA"/>
</dbReference>
<evidence type="ECO:0000259" key="2">
    <source>
        <dbReference type="PROSITE" id="PS51782"/>
    </source>
</evidence>
<sequence>MKKLLILLAALSLVACSSNEPKEDMTETAPVVTEVVVEETPEIMEKTPMVEEEDTITGEAPATMEKTPMVEEEVMVEDVPMADEAPISYTVVEGDNLFQIGLKYNMSWERLAEENNISNPDVIEVGQVLTIPAE</sequence>
<dbReference type="Proteomes" id="UP000263486">
    <property type="component" value="Unassembled WGS sequence"/>
</dbReference>
<evidence type="ECO:0000313" key="4">
    <source>
        <dbReference type="Proteomes" id="UP000263486"/>
    </source>
</evidence>
<name>A0ABX9KFH1_9FUSO</name>
<feature type="chain" id="PRO_5046209456" evidence="1">
    <location>
        <begin position="18"/>
        <end position="134"/>
    </location>
</feature>
<evidence type="ECO:0000313" key="3">
    <source>
        <dbReference type="EMBL" id="REI40405.1"/>
    </source>
</evidence>
<keyword evidence="4" id="KW-1185">Reference proteome</keyword>
<dbReference type="Pfam" id="PF01476">
    <property type="entry name" value="LysM"/>
    <property type="match status" value="1"/>
</dbReference>
<feature type="signal peptide" evidence="1">
    <location>
        <begin position="1"/>
        <end position="17"/>
    </location>
</feature>
<dbReference type="PROSITE" id="PS51782">
    <property type="entry name" value="LYSM"/>
    <property type="match status" value="1"/>
</dbReference>
<dbReference type="Gene3D" id="3.10.350.10">
    <property type="entry name" value="LysM domain"/>
    <property type="match status" value="1"/>
</dbReference>
<dbReference type="PROSITE" id="PS51257">
    <property type="entry name" value="PROKAR_LIPOPROTEIN"/>
    <property type="match status" value="1"/>
</dbReference>
<dbReference type="InterPro" id="IPR018392">
    <property type="entry name" value="LysM"/>
</dbReference>
<dbReference type="InterPro" id="IPR036779">
    <property type="entry name" value="LysM_dom_sf"/>
</dbReference>
<comment type="caution">
    <text evidence="3">The sequence shown here is derived from an EMBL/GenBank/DDBJ whole genome shotgun (WGS) entry which is preliminary data.</text>
</comment>
<protein>
    <submittedName>
        <fullName evidence="3">LysM peptidoglycan-binding domain-containing protein</fullName>
    </submittedName>
</protein>
<dbReference type="SMART" id="SM00257">
    <property type="entry name" value="LysM"/>
    <property type="match status" value="1"/>
</dbReference>
<dbReference type="SUPFAM" id="SSF54106">
    <property type="entry name" value="LysM domain"/>
    <property type="match status" value="1"/>
</dbReference>
<dbReference type="RefSeq" id="WP_114642947.1">
    <property type="nucleotide sequence ID" value="NZ_JAACIO010000021.1"/>
</dbReference>
<accession>A0ABX9KFH1</accession>
<organism evidence="3 4">
    <name type="scientific">Psychrilyobacter piezotolerans</name>
    <dbReference type="NCBI Taxonomy" id="2293438"/>
    <lineage>
        <taxon>Bacteria</taxon>
        <taxon>Fusobacteriati</taxon>
        <taxon>Fusobacteriota</taxon>
        <taxon>Fusobacteriia</taxon>
        <taxon>Fusobacteriales</taxon>
        <taxon>Fusobacteriaceae</taxon>
        <taxon>Psychrilyobacter</taxon>
    </lineage>
</organism>
<feature type="domain" description="LysM" evidence="2">
    <location>
        <begin position="87"/>
        <end position="131"/>
    </location>
</feature>
<evidence type="ECO:0000256" key="1">
    <source>
        <dbReference type="SAM" id="SignalP"/>
    </source>
</evidence>
<proteinExistence type="predicted"/>
<dbReference type="CDD" id="cd00118">
    <property type="entry name" value="LysM"/>
    <property type="match status" value="1"/>
</dbReference>
<keyword evidence="1" id="KW-0732">Signal</keyword>
<gene>
    <name evidence="3" type="ORF">DYH56_11130</name>
</gene>